<reference evidence="5 6" key="1">
    <citation type="submission" date="2016-08" db="EMBL/GenBank/DDBJ databases">
        <title>A Parts List for Fungal Cellulosomes Revealed by Comparative Genomics.</title>
        <authorList>
            <consortium name="DOE Joint Genome Institute"/>
            <person name="Haitjema C.H."/>
            <person name="Gilmore S.P."/>
            <person name="Henske J.K."/>
            <person name="Solomon K.V."/>
            <person name="De Groot R."/>
            <person name="Kuo A."/>
            <person name="Mondo S.J."/>
            <person name="Salamov A.A."/>
            <person name="Labutti K."/>
            <person name="Zhao Z."/>
            <person name="Chiniquy J."/>
            <person name="Barry K."/>
            <person name="Brewer H.M."/>
            <person name="Purvine S.O."/>
            <person name="Wright A.T."/>
            <person name="Boxma B."/>
            <person name="Van Alen T."/>
            <person name="Hackstein J.H."/>
            <person name="Baker S.E."/>
            <person name="Grigoriev I.V."/>
            <person name="O'Malley M.A."/>
        </authorList>
    </citation>
    <scope>NUCLEOTIDE SEQUENCE [LARGE SCALE GENOMIC DNA]</scope>
    <source>
        <strain evidence="5 6">S4</strain>
    </source>
</reference>
<feature type="transmembrane region" description="Helical" evidence="3">
    <location>
        <begin position="694"/>
        <end position="718"/>
    </location>
</feature>
<feature type="transmembrane region" description="Helical" evidence="3">
    <location>
        <begin position="606"/>
        <end position="630"/>
    </location>
</feature>
<dbReference type="GO" id="GO:0005319">
    <property type="term" value="F:lipid transporter activity"/>
    <property type="evidence" value="ECO:0007669"/>
    <property type="project" value="TreeGrafter"/>
</dbReference>
<dbReference type="InterPro" id="IPR003439">
    <property type="entry name" value="ABC_transporter-like_ATP-bd"/>
</dbReference>
<dbReference type="OrthoDB" id="6593433at2759"/>
<dbReference type="AlphaFoldDB" id="A0A1Y1XR48"/>
<dbReference type="Proteomes" id="UP000193944">
    <property type="component" value="Unassembled WGS sequence"/>
</dbReference>
<feature type="transmembrane region" description="Helical" evidence="3">
    <location>
        <begin position="323"/>
        <end position="342"/>
    </location>
</feature>
<dbReference type="PANTHER" id="PTHR19229:SF36">
    <property type="entry name" value="ATP-BINDING CASSETTE SUB-FAMILY A MEMBER 2"/>
    <property type="match status" value="1"/>
</dbReference>
<feature type="transmembrane region" description="Helical" evidence="3">
    <location>
        <begin position="538"/>
        <end position="563"/>
    </location>
</feature>
<comment type="caution">
    <text evidence="5">The sequence shown here is derived from an EMBL/GenBank/DDBJ whole genome shotgun (WGS) entry which is preliminary data.</text>
</comment>
<dbReference type="GO" id="GO:0016020">
    <property type="term" value="C:membrane"/>
    <property type="evidence" value="ECO:0007669"/>
    <property type="project" value="InterPro"/>
</dbReference>
<name>A0A1Y1XR48_9FUNG</name>
<dbReference type="EMBL" id="MCFG01000002">
    <property type="protein sequence ID" value="ORX88125.1"/>
    <property type="molecule type" value="Genomic_DNA"/>
</dbReference>
<dbReference type="PROSITE" id="PS50893">
    <property type="entry name" value="ABC_TRANSPORTER_2"/>
    <property type="match status" value="1"/>
</dbReference>
<dbReference type="GO" id="GO:0016887">
    <property type="term" value="F:ATP hydrolysis activity"/>
    <property type="evidence" value="ECO:0007669"/>
    <property type="project" value="InterPro"/>
</dbReference>
<reference evidence="5 6" key="2">
    <citation type="submission" date="2016-08" db="EMBL/GenBank/DDBJ databases">
        <title>Pervasive Adenine N6-methylation of Active Genes in Fungi.</title>
        <authorList>
            <consortium name="DOE Joint Genome Institute"/>
            <person name="Mondo S.J."/>
            <person name="Dannebaum R.O."/>
            <person name="Kuo R.C."/>
            <person name="Labutti K."/>
            <person name="Haridas S."/>
            <person name="Kuo A."/>
            <person name="Salamov A."/>
            <person name="Ahrendt S.R."/>
            <person name="Lipzen A."/>
            <person name="Sullivan W."/>
            <person name="Andreopoulos W.B."/>
            <person name="Clum A."/>
            <person name="Lindquist E."/>
            <person name="Daum C."/>
            <person name="Ramamoorthy G.K."/>
            <person name="Gryganskyi A."/>
            <person name="Culley D."/>
            <person name="Magnuson J.K."/>
            <person name="James T.Y."/>
            <person name="O'Malley M.A."/>
            <person name="Stajich J.E."/>
            <person name="Spatafora J.W."/>
            <person name="Visel A."/>
            <person name="Grigoriev I.V."/>
        </authorList>
    </citation>
    <scope>NUCLEOTIDE SEQUENCE [LARGE SCALE GENOMIC DNA]</scope>
    <source>
        <strain evidence="5 6">S4</strain>
    </source>
</reference>
<keyword evidence="6" id="KW-1185">Reference proteome</keyword>
<dbReference type="InterPro" id="IPR027417">
    <property type="entry name" value="P-loop_NTPase"/>
</dbReference>
<dbReference type="InterPro" id="IPR026082">
    <property type="entry name" value="ABCA"/>
</dbReference>
<evidence type="ECO:0000259" key="4">
    <source>
        <dbReference type="PROSITE" id="PS50893"/>
    </source>
</evidence>
<feature type="transmembrane region" description="Helical" evidence="3">
    <location>
        <begin position="642"/>
        <end position="669"/>
    </location>
</feature>
<organism evidence="5 6">
    <name type="scientific">Anaeromyces robustus</name>
    <dbReference type="NCBI Taxonomy" id="1754192"/>
    <lineage>
        <taxon>Eukaryota</taxon>
        <taxon>Fungi</taxon>
        <taxon>Fungi incertae sedis</taxon>
        <taxon>Chytridiomycota</taxon>
        <taxon>Chytridiomycota incertae sedis</taxon>
        <taxon>Neocallimastigomycetes</taxon>
        <taxon>Neocallimastigales</taxon>
        <taxon>Neocallimastigaceae</taxon>
        <taxon>Anaeromyces</taxon>
    </lineage>
</organism>
<feature type="domain" description="ABC transporter" evidence="4">
    <location>
        <begin position="791"/>
        <end position="1027"/>
    </location>
</feature>
<accession>A0A1Y1XR48</accession>
<evidence type="ECO:0000313" key="6">
    <source>
        <dbReference type="Proteomes" id="UP000193944"/>
    </source>
</evidence>
<dbReference type="SUPFAM" id="SSF52540">
    <property type="entry name" value="P-loop containing nucleoside triphosphate hydrolases"/>
    <property type="match status" value="2"/>
</dbReference>
<evidence type="ECO:0000256" key="2">
    <source>
        <dbReference type="ARBA" id="ARBA00022737"/>
    </source>
</evidence>
<keyword evidence="3" id="KW-0812">Transmembrane</keyword>
<dbReference type="Pfam" id="PF00005">
    <property type="entry name" value="ABC_tran"/>
    <property type="match status" value="2"/>
</dbReference>
<proteinExistence type="predicted"/>
<protein>
    <submittedName>
        <fullName evidence="5">p-loop containing nucleoside triphosphate hydrolase protein</fullName>
    </submittedName>
</protein>
<sequence>MNIMLGKIKPSSGEILYHKKNIKKNNSKIKNDIVICSRYNNIFEGLTVEQNIIFMTKLFKCKVNVDQVLENMNLIKYKNEITAKLSHGQKRILSLGMMFLRKQKCIFIDEPTKGLDIGQKKIIWNYILRCRKEKTIIIFTSDIEEAEVLTDRKLILLKGHMCCLGTNEYIKSQLVNHYYLNIKSSSVEMVNDIIKSVIPNATLVKTNNKKKVLDINIGHVWKLPSSSISNYSSLLKTLNKRIKNEGIIKEFSITIPTLKEIYHRLKDEYETNLLELDSRDIKNEKAIAKAIPHPLLLIFPYDLRPLKILTKNRILNAMKNRKYIFWSVLIPISLVVYAFDTYTINQKRAIIKLEPLNIGSEYLYNDNRFIWNYDFNSNITSRNYKILKYVKNKANKDVLVYDKSVQYKALVEINELSVNNMLDGSIYVSNVIGYRLSRNHYRFDLIYNATLLHSLPSTINAISNSILYSKGIKQRIYTISKPFDLNSTAVMRENSYDISLIFGFVMMFASLYFLYYAMVEKTEGVYTIYRSYGINEKIYFITAMTGDFILSTLLNITILVMGIRFHNPVFEDKSSISIFFNIMTMGSLVLNMIQRVVVNFFKSKKILIFSVVIYHLMFIMVAFTFIFEIYNLDKNILYMPEYLIVIEVILLLLNPLYAVVGILFSLYLISNYSTDKFYSKLVGWSGNVFSRSELGISILFTILTSYMVCLMFLFNIFYHSTVYKYSKKGMVKRSKRIIEESCEEIKNEHKYVTDNCKDLVIGAIDLYKEYPYYSLSLNRDFSYNKKKIKKYQYKEPHSSVYADMTFSITCIDAVTFGVKQNEIFGIIGPPHSGKSCILNIVGIKETYDTGSLYINGINKANSNMEDIVISYCMQKPTLMKELTVKEQLALVLDIIGYSNQGLNNYSKELLKFYDLTEFTNVKIKDLSYDIRKILNLVVMTANAQQIVIMDEPTQGIQTLARKRFVWDRIKQCSRFYKSSILLATSSLDEAAYLCDRIGILCKGRLVYIGTLGELKRKYENHYYLTVETDGSTSFHNILIKNNLETLLDIKFELKIHTPTYYKYTCIINTNLDKLLKALEDYKSENIITCYTLSQKTINDIYSDLTCY</sequence>
<keyword evidence="1" id="KW-0813">Transport</keyword>
<dbReference type="GO" id="GO:0140359">
    <property type="term" value="F:ABC-type transporter activity"/>
    <property type="evidence" value="ECO:0007669"/>
    <property type="project" value="InterPro"/>
</dbReference>
<evidence type="ECO:0000256" key="3">
    <source>
        <dbReference type="SAM" id="Phobius"/>
    </source>
</evidence>
<feature type="transmembrane region" description="Helical" evidence="3">
    <location>
        <begin position="575"/>
        <end position="594"/>
    </location>
</feature>
<dbReference type="Gene3D" id="3.40.50.300">
    <property type="entry name" value="P-loop containing nucleotide triphosphate hydrolases"/>
    <property type="match status" value="2"/>
</dbReference>
<dbReference type="STRING" id="1754192.A0A1Y1XR48"/>
<evidence type="ECO:0000313" key="5">
    <source>
        <dbReference type="EMBL" id="ORX88125.1"/>
    </source>
</evidence>
<feature type="transmembrane region" description="Helical" evidence="3">
    <location>
        <begin position="498"/>
        <end position="518"/>
    </location>
</feature>
<keyword evidence="3" id="KW-0472">Membrane</keyword>
<keyword evidence="5" id="KW-0378">Hydrolase</keyword>
<dbReference type="PANTHER" id="PTHR19229">
    <property type="entry name" value="ATP-BINDING CASSETTE TRANSPORTER SUBFAMILY A ABCA"/>
    <property type="match status" value="1"/>
</dbReference>
<keyword evidence="2" id="KW-0677">Repeat</keyword>
<gene>
    <name evidence="5" type="ORF">BCR32DRAFT_214767</name>
</gene>
<keyword evidence="3" id="KW-1133">Transmembrane helix</keyword>
<dbReference type="GO" id="GO:0005524">
    <property type="term" value="F:ATP binding"/>
    <property type="evidence" value="ECO:0007669"/>
    <property type="project" value="InterPro"/>
</dbReference>
<evidence type="ECO:0000256" key="1">
    <source>
        <dbReference type="ARBA" id="ARBA00022448"/>
    </source>
</evidence>